<evidence type="ECO:0000259" key="7">
    <source>
        <dbReference type="Pfam" id="PF04055"/>
    </source>
</evidence>
<dbReference type="EMBL" id="JBHPBY010000125">
    <property type="protein sequence ID" value="MFC1850799.1"/>
    <property type="molecule type" value="Genomic_DNA"/>
</dbReference>
<keyword evidence="9" id="KW-1185">Reference proteome</keyword>
<protein>
    <submittedName>
        <fullName evidence="8">Radical SAM protein</fullName>
    </submittedName>
</protein>
<name>A0ABV6YXA1_UNCC1</name>
<reference evidence="8 9" key="1">
    <citation type="submission" date="2024-09" db="EMBL/GenBank/DDBJ databases">
        <title>Laminarin stimulates single cell rates of sulfate reduction while oxygen inhibits transcriptomic activity in coastal marine sediment.</title>
        <authorList>
            <person name="Lindsay M."/>
            <person name="Orcutt B."/>
            <person name="Emerson D."/>
            <person name="Stepanauskas R."/>
            <person name="D'Angelo T."/>
        </authorList>
    </citation>
    <scope>NUCLEOTIDE SEQUENCE [LARGE SCALE GENOMIC DNA]</scope>
    <source>
        <strain evidence="8">SAG AM-311-K15</strain>
    </source>
</reference>
<evidence type="ECO:0000256" key="2">
    <source>
        <dbReference type="ARBA" id="ARBA00022485"/>
    </source>
</evidence>
<dbReference type="CDD" id="cd01335">
    <property type="entry name" value="Radical_SAM"/>
    <property type="match status" value="1"/>
</dbReference>
<proteinExistence type="predicted"/>
<keyword evidence="3" id="KW-0949">S-adenosyl-L-methionine</keyword>
<accession>A0ABV6YXA1</accession>
<dbReference type="PANTHER" id="PTHR30352">
    <property type="entry name" value="PYRUVATE FORMATE-LYASE-ACTIVATING ENZYME"/>
    <property type="match status" value="1"/>
</dbReference>
<comment type="cofactor">
    <cofactor evidence="1">
        <name>[4Fe-4S] cluster</name>
        <dbReference type="ChEBI" id="CHEBI:49883"/>
    </cofactor>
</comment>
<evidence type="ECO:0000256" key="6">
    <source>
        <dbReference type="ARBA" id="ARBA00023014"/>
    </source>
</evidence>
<dbReference type="InterPro" id="IPR013785">
    <property type="entry name" value="Aldolase_TIM"/>
</dbReference>
<dbReference type="Pfam" id="PF04055">
    <property type="entry name" value="Radical_SAM"/>
    <property type="match status" value="1"/>
</dbReference>
<dbReference type="Proteomes" id="UP001594351">
    <property type="component" value="Unassembled WGS sequence"/>
</dbReference>
<evidence type="ECO:0000256" key="4">
    <source>
        <dbReference type="ARBA" id="ARBA00022723"/>
    </source>
</evidence>
<keyword evidence="4" id="KW-0479">Metal-binding</keyword>
<keyword evidence="6" id="KW-0411">Iron-sulfur</keyword>
<dbReference type="InterPro" id="IPR058240">
    <property type="entry name" value="rSAM_sf"/>
</dbReference>
<dbReference type="SFLD" id="SFLDS00029">
    <property type="entry name" value="Radical_SAM"/>
    <property type="match status" value="1"/>
</dbReference>
<gene>
    <name evidence="8" type="ORF">ACFL27_11450</name>
</gene>
<dbReference type="InterPro" id="IPR034457">
    <property type="entry name" value="Organic_radical-activating"/>
</dbReference>
<evidence type="ECO:0000313" key="9">
    <source>
        <dbReference type="Proteomes" id="UP001594351"/>
    </source>
</evidence>
<evidence type="ECO:0000256" key="5">
    <source>
        <dbReference type="ARBA" id="ARBA00023004"/>
    </source>
</evidence>
<sequence>MTAEDNCSLQAQGFVQGSCLVKTETEPERACQVTLKRQQNSWARLITSIHLSRPENYLSIYQSGCNLSCRKCHSWHFSKIKEGKFYTPQEILKEAISYEKFVTLVEPREKATAWHAFDTCKCCGSCVLNHKKSAMCPGKIEAKAILYSPQGLGPARNIVAFTGGDLTCRPDFYCACSYLIKKHTKLLFLLETNGFGLTLRNLDRLHDAGVDSFWLDLKAFTEKKHIWLTGSTNDNILKLPAEMIKRNFVLEVLSLYIPDLVEVDELEKIALILHGVDPSIPFTILAFFPEYKMKKFRNPTVQEMVETYHKVKAIGLKNIRLGNLGVFIRTGQDLEYLKNNVDQHAF</sequence>
<comment type="caution">
    <text evidence="8">The sequence shown here is derived from an EMBL/GenBank/DDBJ whole genome shotgun (WGS) entry which is preliminary data.</text>
</comment>
<evidence type="ECO:0000313" key="8">
    <source>
        <dbReference type="EMBL" id="MFC1850799.1"/>
    </source>
</evidence>
<dbReference type="PANTHER" id="PTHR30352:SF5">
    <property type="entry name" value="PYRUVATE FORMATE-LYASE 1-ACTIVATING ENZYME"/>
    <property type="match status" value="1"/>
</dbReference>
<organism evidence="8 9">
    <name type="scientific">candidate division CSSED10-310 bacterium</name>
    <dbReference type="NCBI Taxonomy" id="2855610"/>
    <lineage>
        <taxon>Bacteria</taxon>
        <taxon>Bacteria division CSSED10-310</taxon>
    </lineage>
</organism>
<keyword evidence="2" id="KW-0004">4Fe-4S</keyword>
<evidence type="ECO:0000256" key="3">
    <source>
        <dbReference type="ARBA" id="ARBA00022691"/>
    </source>
</evidence>
<dbReference type="Gene3D" id="3.20.20.70">
    <property type="entry name" value="Aldolase class I"/>
    <property type="match status" value="2"/>
</dbReference>
<feature type="domain" description="Radical SAM core" evidence="7">
    <location>
        <begin position="153"/>
        <end position="258"/>
    </location>
</feature>
<dbReference type="SUPFAM" id="SSF102114">
    <property type="entry name" value="Radical SAM enzymes"/>
    <property type="match status" value="1"/>
</dbReference>
<evidence type="ECO:0000256" key="1">
    <source>
        <dbReference type="ARBA" id="ARBA00001966"/>
    </source>
</evidence>
<dbReference type="InterPro" id="IPR007197">
    <property type="entry name" value="rSAM"/>
</dbReference>
<keyword evidence="5" id="KW-0408">Iron</keyword>